<protein>
    <submittedName>
        <fullName evidence="3">Uncharacterized protein</fullName>
    </submittedName>
</protein>
<evidence type="ECO:0000256" key="2">
    <source>
        <dbReference type="SAM" id="MobiDB-lite"/>
    </source>
</evidence>
<dbReference type="EMBL" id="PQFF01000285">
    <property type="protein sequence ID" value="RHZ65781.1"/>
    <property type="molecule type" value="Genomic_DNA"/>
</dbReference>
<proteinExistence type="predicted"/>
<organism evidence="3 4">
    <name type="scientific">Diversispora epigaea</name>
    <dbReference type="NCBI Taxonomy" id="1348612"/>
    <lineage>
        <taxon>Eukaryota</taxon>
        <taxon>Fungi</taxon>
        <taxon>Fungi incertae sedis</taxon>
        <taxon>Mucoromycota</taxon>
        <taxon>Glomeromycotina</taxon>
        <taxon>Glomeromycetes</taxon>
        <taxon>Diversisporales</taxon>
        <taxon>Diversisporaceae</taxon>
        <taxon>Diversispora</taxon>
    </lineage>
</organism>
<keyword evidence="1" id="KW-0175">Coiled coil</keyword>
<feature type="coiled-coil region" evidence="1">
    <location>
        <begin position="184"/>
        <end position="211"/>
    </location>
</feature>
<reference evidence="3 4" key="1">
    <citation type="submission" date="2018-08" db="EMBL/GenBank/DDBJ databases">
        <title>Genome and evolution of the arbuscular mycorrhizal fungus Diversispora epigaea (formerly Glomus versiforme) and its bacterial endosymbionts.</title>
        <authorList>
            <person name="Sun X."/>
            <person name="Fei Z."/>
            <person name="Harrison M."/>
        </authorList>
    </citation>
    <scope>NUCLEOTIDE SEQUENCE [LARGE SCALE GENOMIC DNA]</scope>
    <source>
        <strain evidence="3 4">IT104</strain>
    </source>
</reference>
<comment type="caution">
    <text evidence="3">The sequence shown here is derived from an EMBL/GenBank/DDBJ whole genome shotgun (WGS) entry which is preliminary data.</text>
</comment>
<evidence type="ECO:0000256" key="1">
    <source>
        <dbReference type="SAM" id="Coils"/>
    </source>
</evidence>
<evidence type="ECO:0000313" key="3">
    <source>
        <dbReference type="EMBL" id="RHZ65781.1"/>
    </source>
</evidence>
<dbReference type="Proteomes" id="UP000266861">
    <property type="component" value="Unassembled WGS sequence"/>
</dbReference>
<dbReference type="AlphaFoldDB" id="A0A397HRG4"/>
<sequence>MNYIRNIFNPDNNNNDPEKGQQQENPPLELAEKQERALTPYTYMTPPPLIETTDEQLRKTQERINWENEHWEHLEEKAKQLETERFQEEAERRRAYEEQQRTKVTLSNTFLNHSLINTPARQPSILLNHRNHISPILLKSPQDKIVLLLTLLLNRYMTPPPLIETTDEQLRKTQERINWENEHWEHLEEKAKQLETERFQEEAERRRAYEEQQRTKVTLSNTFLNHSLINTPARQPSILLNHRNHISPILLKSPQDKIVEARVQHIIPLTEEDEEAIATPTPIIEKNIEENLLNLVNNFNNLNIHVAQNQSIEIGPASQRLPEETQQINPNNLRQLPTMDA</sequence>
<feature type="region of interest" description="Disordered" evidence="2">
    <location>
        <begin position="1"/>
        <end position="25"/>
    </location>
</feature>
<gene>
    <name evidence="3" type="ORF">Glove_311g8</name>
</gene>
<keyword evidence="4" id="KW-1185">Reference proteome</keyword>
<accession>A0A397HRG4</accession>
<name>A0A397HRG4_9GLOM</name>
<feature type="coiled-coil region" evidence="1">
    <location>
        <begin position="71"/>
        <end position="98"/>
    </location>
</feature>
<evidence type="ECO:0000313" key="4">
    <source>
        <dbReference type="Proteomes" id="UP000266861"/>
    </source>
</evidence>